<dbReference type="Proteomes" id="UP001163324">
    <property type="component" value="Chromosome 1"/>
</dbReference>
<proteinExistence type="predicted"/>
<sequence length="127" mass="14533">MPKPVNWRLWSKVTVAGLGVAIGGPMFTAWISPSEEEIRERYNPDLKRRSLENREAKQAEFDQFVTKLKEYSKSDKPIWVVAEEAAARDRQDALIQAKMRERQAELRRAEMRIESGLDSGVGDGNKD</sequence>
<organism evidence="1 2">
    <name type="scientific">Trichothecium roseum</name>
    <dbReference type="NCBI Taxonomy" id="47278"/>
    <lineage>
        <taxon>Eukaryota</taxon>
        <taxon>Fungi</taxon>
        <taxon>Dikarya</taxon>
        <taxon>Ascomycota</taxon>
        <taxon>Pezizomycotina</taxon>
        <taxon>Sordariomycetes</taxon>
        <taxon>Hypocreomycetidae</taxon>
        <taxon>Hypocreales</taxon>
        <taxon>Hypocreales incertae sedis</taxon>
        <taxon>Trichothecium</taxon>
    </lineage>
</organism>
<name>A0ACC0VC80_9HYPO</name>
<reference evidence="1" key="1">
    <citation type="submission" date="2022-10" db="EMBL/GenBank/DDBJ databases">
        <title>Complete Genome of Trichothecium roseum strain YXFP-22015, a Plant Pathogen Isolated from Citrus.</title>
        <authorList>
            <person name="Wang Y."/>
            <person name="Zhu L."/>
        </authorList>
    </citation>
    <scope>NUCLEOTIDE SEQUENCE</scope>
    <source>
        <strain evidence="1">YXFP-22015</strain>
    </source>
</reference>
<keyword evidence="2" id="KW-1185">Reference proteome</keyword>
<evidence type="ECO:0000313" key="2">
    <source>
        <dbReference type="Proteomes" id="UP001163324"/>
    </source>
</evidence>
<evidence type="ECO:0000313" key="1">
    <source>
        <dbReference type="EMBL" id="KAI9904061.1"/>
    </source>
</evidence>
<gene>
    <name evidence="1" type="ORF">N3K66_000590</name>
</gene>
<accession>A0ACC0VC80</accession>
<comment type="caution">
    <text evidence="1">The sequence shown here is derived from an EMBL/GenBank/DDBJ whole genome shotgun (WGS) entry which is preliminary data.</text>
</comment>
<dbReference type="EMBL" id="CM047940">
    <property type="protein sequence ID" value="KAI9904061.1"/>
    <property type="molecule type" value="Genomic_DNA"/>
</dbReference>
<protein>
    <submittedName>
        <fullName evidence="1">Uncharacterized protein</fullName>
    </submittedName>
</protein>